<dbReference type="Proteomes" id="UP001140562">
    <property type="component" value="Unassembled WGS sequence"/>
</dbReference>
<keyword evidence="3" id="KW-1185">Reference proteome</keyword>
<organism evidence="2 3">
    <name type="scientific">Didymella glomerata</name>
    <dbReference type="NCBI Taxonomy" id="749621"/>
    <lineage>
        <taxon>Eukaryota</taxon>
        <taxon>Fungi</taxon>
        <taxon>Dikarya</taxon>
        <taxon>Ascomycota</taxon>
        <taxon>Pezizomycotina</taxon>
        <taxon>Dothideomycetes</taxon>
        <taxon>Pleosporomycetidae</taxon>
        <taxon>Pleosporales</taxon>
        <taxon>Pleosporineae</taxon>
        <taxon>Didymellaceae</taxon>
        <taxon>Didymella</taxon>
    </lineage>
</organism>
<proteinExistence type="predicted"/>
<name>A0A9W9BXZ2_9PLEO</name>
<evidence type="ECO:0000313" key="3">
    <source>
        <dbReference type="Proteomes" id="UP001140562"/>
    </source>
</evidence>
<keyword evidence="1" id="KW-0732">Signal</keyword>
<sequence>MKAVSLLLLLAARTIAAPASTTDSTVPTLTKNRGEYNFELYVKEYCNTDPASTKPEVHAYAEFSHGDAYEYGWACEKFSSRTFTLDDVSISVRHDSDTSETFFESGDCKWKDGDTAKGSCGWCDRGVQWIGFDGARQIDCSTRSELSRHRTLTCHLLHEATPGGVPLPQLTPNRISNGAAADAIEDPAPATDTNVVTDSLDASTLEARDITGDGKTPANPYRFSVTQFEWCENGALKARGWWRGQELNFYKDVTQKIPINLHPGLDLLFGPYSYDQHAFGLEYDGCAWTSEGGWPCGWCEVKPWTLGALDCQTLQPGYQRTSYRTCYFVDNHMNGKARRDVEAPPTSLLPDNTTFSLLTSPIITAPARLVDIKQADTNDLLEPTPTLVDAAASTITLMPQIIHTVLPNTSKGQEDLIVPFHIQVWEYCFSGERLAAGVWRNGNMAQSLNFTSSKLNIAQTGAKDMFQYYSLDFEFETSRVKFGYPWVRGEKPVCEWSDDESWKSCGECREKLWSSGPLDCEDPMAVGMRVKDMDCSLLLVKEQMFKLDPK</sequence>
<accession>A0A9W9BXZ2</accession>
<gene>
    <name evidence="2" type="ORF">N0V87_007029</name>
</gene>
<comment type="caution">
    <text evidence="2">The sequence shown here is derived from an EMBL/GenBank/DDBJ whole genome shotgun (WGS) entry which is preliminary data.</text>
</comment>
<feature type="chain" id="PRO_5040970790" evidence="1">
    <location>
        <begin position="17"/>
        <end position="550"/>
    </location>
</feature>
<dbReference type="EMBL" id="JAPEUV010000081">
    <property type="protein sequence ID" value="KAJ4334188.1"/>
    <property type="molecule type" value="Genomic_DNA"/>
</dbReference>
<evidence type="ECO:0000313" key="2">
    <source>
        <dbReference type="EMBL" id="KAJ4334188.1"/>
    </source>
</evidence>
<evidence type="ECO:0000256" key="1">
    <source>
        <dbReference type="SAM" id="SignalP"/>
    </source>
</evidence>
<protein>
    <submittedName>
        <fullName evidence="2">Uncharacterized protein</fullName>
    </submittedName>
</protein>
<reference evidence="2" key="1">
    <citation type="submission" date="2022-10" db="EMBL/GenBank/DDBJ databases">
        <title>Tapping the CABI collections for fungal endophytes: first genome assemblies for Collariella, Neodidymelliopsis, Ascochyta clinopodiicola, Didymella pomorum, Didymosphaeria variabile, Neocosmospora piperis and Neocucurbitaria cava.</title>
        <authorList>
            <person name="Hill R."/>
        </authorList>
    </citation>
    <scope>NUCLEOTIDE SEQUENCE</scope>
    <source>
        <strain evidence="2">IMI 360193</strain>
    </source>
</reference>
<feature type="signal peptide" evidence="1">
    <location>
        <begin position="1"/>
        <end position="16"/>
    </location>
</feature>
<dbReference type="OrthoDB" id="3757079at2759"/>
<dbReference type="AlphaFoldDB" id="A0A9W9BXZ2"/>